<dbReference type="Proteomes" id="UP000009168">
    <property type="component" value="Unassembled WGS sequence"/>
</dbReference>
<reference evidence="2" key="1">
    <citation type="journal article" date="2006" name="PLoS Biol.">
        <title>Macronuclear genome sequence of the ciliate Tetrahymena thermophila, a model eukaryote.</title>
        <authorList>
            <person name="Eisen J.A."/>
            <person name="Coyne R.S."/>
            <person name="Wu M."/>
            <person name="Wu D."/>
            <person name="Thiagarajan M."/>
            <person name="Wortman J.R."/>
            <person name="Badger J.H."/>
            <person name="Ren Q."/>
            <person name="Amedeo P."/>
            <person name="Jones K.M."/>
            <person name="Tallon L.J."/>
            <person name="Delcher A.L."/>
            <person name="Salzberg S.L."/>
            <person name="Silva J.C."/>
            <person name="Haas B.J."/>
            <person name="Majoros W.H."/>
            <person name="Farzad M."/>
            <person name="Carlton J.M."/>
            <person name="Smith R.K. Jr."/>
            <person name="Garg J."/>
            <person name="Pearlman R.E."/>
            <person name="Karrer K.M."/>
            <person name="Sun L."/>
            <person name="Manning G."/>
            <person name="Elde N.C."/>
            <person name="Turkewitz A.P."/>
            <person name="Asai D.J."/>
            <person name="Wilkes D.E."/>
            <person name="Wang Y."/>
            <person name="Cai H."/>
            <person name="Collins K."/>
            <person name="Stewart B.A."/>
            <person name="Lee S.R."/>
            <person name="Wilamowska K."/>
            <person name="Weinberg Z."/>
            <person name="Ruzzo W.L."/>
            <person name="Wloga D."/>
            <person name="Gaertig J."/>
            <person name="Frankel J."/>
            <person name="Tsao C.-C."/>
            <person name="Gorovsky M.A."/>
            <person name="Keeling P.J."/>
            <person name="Waller R.F."/>
            <person name="Patron N.J."/>
            <person name="Cherry J.M."/>
            <person name="Stover N.A."/>
            <person name="Krieger C.J."/>
            <person name="del Toro C."/>
            <person name="Ryder H.F."/>
            <person name="Williamson S.C."/>
            <person name="Barbeau R.A."/>
            <person name="Hamilton E.P."/>
            <person name="Orias E."/>
        </authorList>
    </citation>
    <scope>NUCLEOTIDE SEQUENCE [LARGE SCALE GENOMIC DNA]</scope>
    <source>
        <strain evidence="2">SB210</strain>
    </source>
</reference>
<dbReference type="InterPro" id="IPR032675">
    <property type="entry name" value="LRR_dom_sf"/>
</dbReference>
<dbReference type="KEGG" id="tet:TTHERM_000016328"/>
<evidence type="ECO:0000313" key="2">
    <source>
        <dbReference type="Proteomes" id="UP000009168"/>
    </source>
</evidence>
<proteinExistence type="predicted"/>
<dbReference type="SUPFAM" id="SSF52047">
    <property type="entry name" value="RNI-like"/>
    <property type="match status" value="1"/>
</dbReference>
<dbReference type="EMBL" id="GG662845">
    <property type="protein sequence ID" value="EWS76379.1"/>
    <property type="molecule type" value="Genomic_DNA"/>
</dbReference>
<dbReference type="RefSeq" id="XP_012651163.1">
    <property type="nucleotide sequence ID" value="XM_012795709.1"/>
</dbReference>
<name>W7XLJ1_TETTS</name>
<accession>W7XLJ1</accession>
<dbReference type="GeneID" id="24436844"/>
<protein>
    <submittedName>
        <fullName evidence="1">Uncharacterized protein</fullName>
    </submittedName>
</protein>
<gene>
    <name evidence="1" type="ORF">TTHERM_000016328</name>
</gene>
<dbReference type="InParanoid" id="W7XLJ1"/>
<evidence type="ECO:0000313" key="1">
    <source>
        <dbReference type="EMBL" id="EWS76379.1"/>
    </source>
</evidence>
<sequence>MSLQSLKLNLNKCGMDNYGFKILNTSLLGFRNLKLFYLDVGQNNFEPTIESIVDSQCYIVSQMPNLQFLHIGNQQGYFKKQYFQDILNAQFLSSLSLKIRLGFSIISSVEQLISNLLKFKQLNKLVIYYINQAGFSYSFQTSLIRNMYRKSTKLVCLQIKEIKEY</sequence>
<organism evidence="1 2">
    <name type="scientific">Tetrahymena thermophila (strain SB210)</name>
    <dbReference type="NCBI Taxonomy" id="312017"/>
    <lineage>
        <taxon>Eukaryota</taxon>
        <taxon>Sar</taxon>
        <taxon>Alveolata</taxon>
        <taxon>Ciliophora</taxon>
        <taxon>Intramacronucleata</taxon>
        <taxon>Oligohymenophorea</taxon>
        <taxon>Hymenostomatida</taxon>
        <taxon>Tetrahymenina</taxon>
        <taxon>Tetrahymenidae</taxon>
        <taxon>Tetrahymena</taxon>
    </lineage>
</organism>
<keyword evidence="2" id="KW-1185">Reference proteome</keyword>
<dbReference type="Gene3D" id="3.80.10.10">
    <property type="entry name" value="Ribonuclease Inhibitor"/>
    <property type="match status" value="1"/>
</dbReference>
<dbReference type="AlphaFoldDB" id="W7XLJ1"/>